<keyword evidence="2" id="KW-0812">Transmembrane</keyword>
<keyword evidence="4" id="KW-1185">Reference proteome</keyword>
<feature type="region of interest" description="Disordered" evidence="1">
    <location>
        <begin position="1"/>
        <end position="29"/>
    </location>
</feature>
<proteinExistence type="predicted"/>
<reference evidence="3" key="1">
    <citation type="submission" date="2021-01" db="EMBL/GenBank/DDBJ databases">
        <title>Whole genome shotgun sequence of Sphaerisporangium rufum NBRC 109079.</title>
        <authorList>
            <person name="Komaki H."/>
            <person name="Tamura T."/>
        </authorList>
    </citation>
    <scope>NUCLEOTIDE SEQUENCE</scope>
    <source>
        <strain evidence="3">NBRC 109079</strain>
    </source>
</reference>
<feature type="transmembrane region" description="Helical" evidence="2">
    <location>
        <begin position="65"/>
        <end position="86"/>
    </location>
</feature>
<sequence>MKDIDRLDAALRPLARVTPGTPPAGASGAGARSLLATILAEDPAREPSDAAARPRPARRYPVRRFALGAAAAAAIATGIVAGPGLLSGATPSYAVSKDADGVVYVTIRDFTDPGGLRRQLRDLDVPAIVDYAPPGRWCREPRGEHVADIPAGLYSVPENIPGEEHGNGWRMRIDTKLFRPGETFVWTISDNSTSTILMRGPVSPCVLIPSTNNMIRTMPPSLPPELDKVATHVATVKGGSLAGFRVDEKTVGEVLPELRRRGLRVEFVLMAIAQGNPGGYGVLGVRKKPVGDDWIVWEANEDRPSNGVVQLLVTKERYDRNPVYAGPRDAIIKE</sequence>
<gene>
    <name evidence="3" type="ORF">Sru01_51970</name>
</gene>
<keyword evidence="2" id="KW-0472">Membrane</keyword>
<evidence type="ECO:0000313" key="3">
    <source>
        <dbReference type="EMBL" id="GII80215.1"/>
    </source>
</evidence>
<organism evidence="3 4">
    <name type="scientific">Sphaerisporangium rufum</name>
    <dbReference type="NCBI Taxonomy" id="1381558"/>
    <lineage>
        <taxon>Bacteria</taxon>
        <taxon>Bacillati</taxon>
        <taxon>Actinomycetota</taxon>
        <taxon>Actinomycetes</taxon>
        <taxon>Streptosporangiales</taxon>
        <taxon>Streptosporangiaceae</taxon>
        <taxon>Sphaerisporangium</taxon>
    </lineage>
</organism>
<evidence type="ECO:0000256" key="1">
    <source>
        <dbReference type="SAM" id="MobiDB-lite"/>
    </source>
</evidence>
<evidence type="ECO:0000256" key="2">
    <source>
        <dbReference type="SAM" id="Phobius"/>
    </source>
</evidence>
<name>A0A919R8N2_9ACTN</name>
<comment type="caution">
    <text evidence="3">The sequence shown here is derived from an EMBL/GenBank/DDBJ whole genome shotgun (WGS) entry which is preliminary data.</text>
</comment>
<dbReference type="EMBL" id="BOOU01000069">
    <property type="protein sequence ID" value="GII80215.1"/>
    <property type="molecule type" value="Genomic_DNA"/>
</dbReference>
<dbReference type="Proteomes" id="UP000655287">
    <property type="component" value="Unassembled WGS sequence"/>
</dbReference>
<dbReference type="RefSeq" id="WP_203990598.1">
    <property type="nucleotide sequence ID" value="NZ_BOOU01000069.1"/>
</dbReference>
<protein>
    <submittedName>
        <fullName evidence="3">Uncharacterized protein</fullName>
    </submittedName>
</protein>
<dbReference type="AlphaFoldDB" id="A0A919R8N2"/>
<evidence type="ECO:0000313" key="4">
    <source>
        <dbReference type="Proteomes" id="UP000655287"/>
    </source>
</evidence>
<accession>A0A919R8N2</accession>
<keyword evidence="2" id="KW-1133">Transmembrane helix</keyword>